<organism evidence="2 3">
    <name type="scientific">Alienimonas californiensis</name>
    <dbReference type="NCBI Taxonomy" id="2527989"/>
    <lineage>
        <taxon>Bacteria</taxon>
        <taxon>Pseudomonadati</taxon>
        <taxon>Planctomycetota</taxon>
        <taxon>Planctomycetia</taxon>
        <taxon>Planctomycetales</taxon>
        <taxon>Planctomycetaceae</taxon>
        <taxon>Alienimonas</taxon>
    </lineage>
</organism>
<feature type="signal peptide" evidence="1">
    <location>
        <begin position="1"/>
        <end position="19"/>
    </location>
</feature>
<keyword evidence="3" id="KW-1185">Reference proteome</keyword>
<dbReference type="Proteomes" id="UP000318741">
    <property type="component" value="Chromosome"/>
</dbReference>
<dbReference type="AlphaFoldDB" id="A0A517PDV9"/>
<reference evidence="2 3" key="1">
    <citation type="submission" date="2019-02" db="EMBL/GenBank/DDBJ databases">
        <title>Deep-cultivation of Planctomycetes and their phenomic and genomic characterization uncovers novel biology.</title>
        <authorList>
            <person name="Wiegand S."/>
            <person name="Jogler M."/>
            <person name="Boedeker C."/>
            <person name="Pinto D."/>
            <person name="Vollmers J."/>
            <person name="Rivas-Marin E."/>
            <person name="Kohn T."/>
            <person name="Peeters S.H."/>
            <person name="Heuer A."/>
            <person name="Rast P."/>
            <person name="Oberbeckmann S."/>
            <person name="Bunk B."/>
            <person name="Jeske O."/>
            <person name="Meyerdierks A."/>
            <person name="Storesund J.E."/>
            <person name="Kallscheuer N."/>
            <person name="Luecker S."/>
            <person name="Lage O.M."/>
            <person name="Pohl T."/>
            <person name="Merkel B.J."/>
            <person name="Hornburger P."/>
            <person name="Mueller R.-W."/>
            <person name="Bruemmer F."/>
            <person name="Labrenz M."/>
            <person name="Spormann A.M."/>
            <person name="Op den Camp H."/>
            <person name="Overmann J."/>
            <person name="Amann R."/>
            <person name="Jetten M.S.M."/>
            <person name="Mascher T."/>
            <person name="Medema M.H."/>
            <person name="Devos D.P."/>
            <person name="Kaster A.-K."/>
            <person name="Ovreas L."/>
            <person name="Rohde M."/>
            <person name="Galperin M.Y."/>
            <person name="Jogler C."/>
        </authorList>
    </citation>
    <scope>NUCLEOTIDE SEQUENCE [LARGE SCALE GENOMIC DNA]</scope>
    <source>
        <strain evidence="2 3">CA12</strain>
    </source>
</reference>
<accession>A0A517PDV9</accession>
<gene>
    <name evidence="2" type="ORF">CA12_36880</name>
</gene>
<name>A0A517PDV9_9PLAN</name>
<feature type="chain" id="PRO_5021727723" evidence="1">
    <location>
        <begin position="20"/>
        <end position="614"/>
    </location>
</feature>
<dbReference type="KEGG" id="acaf:CA12_36880"/>
<evidence type="ECO:0000256" key="1">
    <source>
        <dbReference type="SAM" id="SignalP"/>
    </source>
</evidence>
<evidence type="ECO:0000313" key="3">
    <source>
        <dbReference type="Proteomes" id="UP000318741"/>
    </source>
</evidence>
<protein>
    <submittedName>
        <fullName evidence="2">Uncharacterized protein</fullName>
    </submittedName>
</protein>
<evidence type="ECO:0000313" key="2">
    <source>
        <dbReference type="EMBL" id="QDT17560.1"/>
    </source>
</evidence>
<dbReference type="EMBL" id="CP036265">
    <property type="protein sequence ID" value="QDT17560.1"/>
    <property type="molecule type" value="Genomic_DNA"/>
</dbReference>
<keyword evidence="1" id="KW-0732">Signal</keyword>
<proteinExistence type="predicted"/>
<dbReference type="RefSeq" id="WP_145360415.1">
    <property type="nucleotide sequence ID" value="NZ_CP036265.1"/>
</dbReference>
<dbReference type="OrthoDB" id="207889at2"/>
<sequence length="614" mass="67305" precursor="true">MRRCLSLAPLLALALASPAVVPRAAGQEETEPPLERLEPVGVITFAGVERARADIDFMFSTVEREDMSEVVDGYLEFVNNLEGVDRTRPFGVMVFLKPGFVPIPSPVGFLPISDLADFRGSLSTRPNVTTEMLTDDLMEVKGGFTLFVKLQDDYALISNERPFLEERILPNPLNVAGPLAARYDFAAQALPKNIPPGMRKLFQNLLRQNTQTQMQRRDDEPEAAFRVRKNRAKRTLEQLEALLEGSDEITLGIDASAERRTIEVDLAFEAVPGTAWEEELARIKARPTAFDVLYEEAAPLSLVAGLTYNSWDQAATIEQLRVAQDELGAALSGLRPLGDEEPARIGELEEVREAGTSDYTLIDPATRQLTNDVFEPLIVTVENGELNFFTQVRRRESTGMMALGGMTIAQGDRFSQGVPQVLERLLDKLPENNPLVQNLTLNVAAENGVTWHRFDVASDGDRATAVDATEQGDDEPVAVDVQESDRFRFFGGQPAIHVGLGRQHVWAVIGAEGSLEEAMAAVEAVQATAGRLGVAPEAPVRGAVNVNGWFSDNLDEVDDAGLRARDAFADGSDRLLVRFGPTPSGGGRLRLVFGEGFIRFLALSLTDRYDESQL</sequence>